<feature type="region of interest" description="Disordered" evidence="1">
    <location>
        <begin position="66"/>
        <end position="89"/>
    </location>
</feature>
<sequence length="89" mass="8966">MQRPDGTWVQTGPGGYDATGGSGTSGSSTGDKSISGRLGAVANTFVSEQIADMLKVFSINDTPGILAPSLNTRTRSSNRFGDEGVAGGA</sequence>
<evidence type="ECO:0000313" key="3">
    <source>
        <dbReference type="Proteomes" id="UP000183180"/>
    </source>
</evidence>
<evidence type="ECO:0000256" key="1">
    <source>
        <dbReference type="SAM" id="MobiDB-lite"/>
    </source>
</evidence>
<dbReference type="Proteomes" id="UP000183180">
    <property type="component" value="Unassembled WGS sequence"/>
</dbReference>
<dbReference type="STRING" id="158898.SAMN04488548_13110"/>
<feature type="region of interest" description="Disordered" evidence="1">
    <location>
        <begin position="1"/>
        <end position="34"/>
    </location>
</feature>
<organism evidence="2 3">
    <name type="scientific">Gordonia westfalica</name>
    <dbReference type="NCBI Taxonomy" id="158898"/>
    <lineage>
        <taxon>Bacteria</taxon>
        <taxon>Bacillati</taxon>
        <taxon>Actinomycetota</taxon>
        <taxon>Actinomycetes</taxon>
        <taxon>Mycobacteriales</taxon>
        <taxon>Gordoniaceae</taxon>
        <taxon>Gordonia</taxon>
    </lineage>
</organism>
<evidence type="ECO:0000313" key="2">
    <source>
        <dbReference type="EMBL" id="SDT94082.1"/>
    </source>
</evidence>
<dbReference type="EMBL" id="FNLM01000031">
    <property type="protein sequence ID" value="SDT94082.1"/>
    <property type="molecule type" value="Genomic_DNA"/>
</dbReference>
<feature type="compositionally biased region" description="Gly residues" evidence="1">
    <location>
        <begin position="12"/>
        <end position="24"/>
    </location>
</feature>
<feature type="compositionally biased region" description="Polar residues" evidence="1">
    <location>
        <begin position="69"/>
        <end position="79"/>
    </location>
</feature>
<name>A0A1H2EFZ4_9ACTN</name>
<accession>A0A1H2EFZ4</accession>
<reference evidence="2 3" key="1">
    <citation type="submission" date="2016-10" db="EMBL/GenBank/DDBJ databases">
        <authorList>
            <person name="de Groot N.N."/>
        </authorList>
    </citation>
    <scope>NUCLEOTIDE SEQUENCE [LARGE SCALE GENOMIC DNA]</scope>
    <source>
        <strain evidence="2 3">DSM 44215</strain>
    </source>
</reference>
<feature type="compositionally biased region" description="Low complexity" evidence="1">
    <location>
        <begin position="25"/>
        <end position="34"/>
    </location>
</feature>
<gene>
    <name evidence="2" type="ORF">SAMN04488548_13110</name>
</gene>
<proteinExistence type="predicted"/>
<dbReference type="AlphaFoldDB" id="A0A1H2EFZ4"/>
<protein>
    <submittedName>
        <fullName evidence="2">Uncharacterized protein</fullName>
    </submittedName>
</protein>